<dbReference type="InterPro" id="IPR020901">
    <property type="entry name" value="Prtase_inh_Kunz-CS"/>
</dbReference>
<feature type="chain" id="PRO_5010014632" description="Kunitz/Bovine pancreatic trypsin inhibitor domain protein" evidence="8">
    <location>
        <begin position="21"/>
        <end position="284"/>
    </location>
</feature>
<dbReference type="InterPro" id="IPR036880">
    <property type="entry name" value="Kunitz_BPTI_sf"/>
</dbReference>
<evidence type="ECO:0000256" key="5">
    <source>
        <dbReference type="ARBA" id="ARBA00023157"/>
    </source>
</evidence>
<comment type="subcellular location">
    <subcellularLocation>
        <location evidence="1">Secreted</location>
    </subcellularLocation>
</comment>
<dbReference type="EMBL" id="KL367608">
    <property type="protein sequence ID" value="KFD61890.1"/>
    <property type="molecule type" value="Genomic_DNA"/>
</dbReference>
<dbReference type="SMART" id="SM00494">
    <property type="entry name" value="ChtBD2"/>
    <property type="match status" value="1"/>
</dbReference>
<proteinExistence type="predicted"/>
<keyword evidence="13" id="KW-1185">Reference proteome</keyword>
<dbReference type="PANTHER" id="PTHR10083">
    <property type="entry name" value="KUNITZ-TYPE PROTEASE INHIBITOR-RELATED"/>
    <property type="match status" value="1"/>
</dbReference>
<dbReference type="GO" id="GO:0008061">
    <property type="term" value="F:chitin binding"/>
    <property type="evidence" value="ECO:0007669"/>
    <property type="project" value="InterPro"/>
</dbReference>
<evidence type="ECO:0000256" key="6">
    <source>
        <dbReference type="ARBA" id="ARBA00023240"/>
    </source>
</evidence>
<name>A0A085MXE4_9BILA</name>
<keyword evidence="2" id="KW-0964">Secreted</keyword>
<evidence type="ECO:0000313" key="13">
    <source>
        <dbReference type="Proteomes" id="UP000030764"/>
    </source>
</evidence>
<evidence type="ECO:0000256" key="4">
    <source>
        <dbReference type="ARBA" id="ARBA00022900"/>
    </source>
</evidence>
<dbReference type="PRINTS" id="PR00759">
    <property type="entry name" value="BASICPTASE"/>
</dbReference>
<dbReference type="GO" id="GO:0005615">
    <property type="term" value="C:extracellular space"/>
    <property type="evidence" value="ECO:0007669"/>
    <property type="project" value="TreeGrafter"/>
</dbReference>
<keyword evidence="3" id="KW-0646">Protease inhibitor</keyword>
<feature type="domain" description="Chitin-binding type-2" evidence="10">
    <location>
        <begin position="215"/>
        <end position="275"/>
    </location>
</feature>
<keyword evidence="8" id="KW-0732">Signal</keyword>
<evidence type="ECO:0000313" key="11">
    <source>
        <dbReference type="EMBL" id="KFD57847.1"/>
    </source>
</evidence>
<dbReference type="InterPro" id="IPR002557">
    <property type="entry name" value="Chitin-bd_dom"/>
</dbReference>
<evidence type="ECO:0000256" key="1">
    <source>
        <dbReference type="ARBA" id="ARBA00004613"/>
    </source>
</evidence>
<evidence type="ECO:0000256" key="8">
    <source>
        <dbReference type="SAM" id="SignalP"/>
    </source>
</evidence>
<dbReference type="FunFam" id="4.10.410.10:FF:000002">
    <property type="entry name" value="WAP, follistatin/kazal, immunoglobulin, kunitz and netrin domain-containing 2"/>
    <property type="match status" value="1"/>
</dbReference>
<keyword evidence="4" id="KW-0722">Serine protease inhibitor</keyword>
<evidence type="ECO:0008006" key="14">
    <source>
        <dbReference type="Google" id="ProtNLM"/>
    </source>
</evidence>
<dbReference type="EMBL" id="KL363186">
    <property type="protein sequence ID" value="KFD57847.1"/>
    <property type="molecule type" value="Genomic_DNA"/>
</dbReference>
<dbReference type="Gene3D" id="4.10.410.10">
    <property type="entry name" value="Pancreatic trypsin inhibitor Kunitz domain"/>
    <property type="match status" value="2"/>
</dbReference>
<dbReference type="PROSITE" id="PS50940">
    <property type="entry name" value="CHIT_BIND_II"/>
    <property type="match status" value="1"/>
</dbReference>
<feature type="domain" description="BPTI/Kunitz inhibitor" evidence="9">
    <location>
        <begin position="101"/>
        <end position="151"/>
    </location>
</feature>
<keyword evidence="5" id="KW-1015">Disulfide bond</keyword>
<dbReference type="Proteomes" id="UP000030764">
    <property type="component" value="Unassembled WGS sequence"/>
</dbReference>
<protein>
    <recommendedName>
        <fullName evidence="14">Kunitz/Bovine pancreatic trypsin inhibitor domain protein</fullName>
    </recommendedName>
</protein>
<evidence type="ECO:0000256" key="2">
    <source>
        <dbReference type="ARBA" id="ARBA00022525"/>
    </source>
</evidence>
<organism evidence="12">
    <name type="scientific">Trichuris suis</name>
    <name type="common">pig whipworm</name>
    <dbReference type="NCBI Taxonomy" id="68888"/>
    <lineage>
        <taxon>Eukaryota</taxon>
        <taxon>Metazoa</taxon>
        <taxon>Ecdysozoa</taxon>
        <taxon>Nematoda</taxon>
        <taxon>Enoplea</taxon>
        <taxon>Dorylaimia</taxon>
        <taxon>Trichinellida</taxon>
        <taxon>Trichuridae</taxon>
        <taxon>Trichuris</taxon>
    </lineage>
</organism>
<dbReference type="InterPro" id="IPR036508">
    <property type="entry name" value="Chitin-bd_dom_sf"/>
</dbReference>
<dbReference type="Pfam" id="PF01607">
    <property type="entry name" value="CBM_14"/>
    <property type="match status" value="1"/>
</dbReference>
<dbReference type="PANTHER" id="PTHR10083:SF376">
    <property type="entry name" value="SERINE PEPTIDASE INHIBITOR, KUNITZ TYPE, 3"/>
    <property type="match status" value="1"/>
</dbReference>
<dbReference type="PROSITE" id="PS50279">
    <property type="entry name" value="BPTI_KUNITZ_2"/>
    <property type="match status" value="2"/>
</dbReference>
<evidence type="ECO:0000256" key="7">
    <source>
        <dbReference type="ARBA" id="ARBA00034146"/>
    </source>
</evidence>
<keyword evidence="6" id="KW-1199">Hemostasis impairing toxin</keyword>
<evidence type="ECO:0000259" key="9">
    <source>
        <dbReference type="PROSITE" id="PS50279"/>
    </source>
</evidence>
<keyword evidence="7" id="KW-1203">Blood coagulation cascade inhibiting toxin</keyword>
<dbReference type="AlphaFoldDB" id="A0A085MXE4"/>
<dbReference type="FunFam" id="4.10.410.10:FF:000004">
    <property type="entry name" value="Tissue factor pathway inhibitor"/>
    <property type="match status" value="1"/>
</dbReference>
<evidence type="ECO:0000259" key="10">
    <source>
        <dbReference type="PROSITE" id="PS50940"/>
    </source>
</evidence>
<dbReference type="InterPro" id="IPR002223">
    <property type="entry name" value="Kunitz_BPTI"/>
</dbReference>
<accession>A0A085MXE4</accession>
<sequence length="284" mass="32557">MWRTALHLLFACHLYLQCYATDDICNLPVSQGPCDEILMRWYYNRGTKQCEEFVYGGCEGNENNFLTKEQCEATCTSSGNGGQGSSPPPLPTSKDPPVTRCHLPMDQGPCKAILPRWYYNKKTRQCEKFIYGGCYGNENNFLTKEMCEAKCHRPTPPPPKTEPYPPGSSCSDFPRLWFFNVEKRKCQLNCELCHLKPELCYRSKLECLQNSSPKDVICLSLPEGFHILNPKKKCSRYYFSCLDGIFTNHSCPEEYRFDVSTNVCRPPEYVAACQSLMFSQGIWN</sequence>
<dbReference type="Gene3D" id="2.170.140.10">
    <property type="entry name" value="Chitin binding domain"/>
    <property type="match status" value="1"/>
</dbReference>
<gene>
    <name evidence="11" type="ORF">M513_01080</name>
    <name evidence="12" type="ORF">M514_01080</name>
</gene>
<feature type="domain" description="BPTI/Kunitz inhibitor" evidence="9">
    <location>
        <begin position="25"/>
        <end position="75"/>
    </location>
</feature>
<dbReference type="SUPFAM" id="SSF57625">
    <property type="entry name" value="Invertebrate chitin-binding proteins"/>
    <property type="match status" value="1"/>
</dbReference>
<keyword evidence="6" id="KW-0800">Toxin</keyword>
<feature type="signal peptide" evidence="8">
    <location>
        <begin position="1"/>
        <end position="20"/>
    </location>
</feature>
<dbReference type="SMART" id="SM00131">
    <property type="entry name" value="KU"/>
    <property type="match status" value="2"/>
</dbReference>
<dbReference type="PROSITE" id="PS00280">
    <property type="entry name" value="BPTI_KUNITZ_1"/>
    <property type="match status" value="1"/>
</dbReference>
<evidence type="ECO:0000313" key="12">
    <source>
        <dbReference type="EMBL" id="KFD61890.1"/>
    </source>
</evidence>
<dbReference type="Pfam" id="PF00014">
    <property type="entry name" value="Kunitz_BPTI"/>
    <property type="match status" value="2"/>
</dbReference>
<dbReference type="SUPFAM" id="SSF57362">
    <property type="entry name" value="BPTI-like"/>
    <property type="match status" value="2"/>
</dbReference>
<dbReference type="Proteomes" id="UP000030758">
    <property type="component" value="Unassembled WGS sequence"/>
</dbReference>
<evidence type="ECO:0000256" key="3">
    <source>
        <dbReference type="ARBA" id="ARBA00022690"/>
    </source>
</evidence>
<reference evidence="12 13" key="1">
    <citation type="journal article" date="2014" name="Nat. Genet.">
        <title>Genome and transcriptome of the porcine whipworm Trichuris suis.</title>
        <authorList>
            <person name="Jex A.R."/>
            <person name="Nejsum P."/>
            <person name="Schwarz E.M."/>
            <person name="Hu L."/>
            <person name="Young N.D."/>
            <person name="Hall R.S."/>
            <person name="Korhonen P.K."/>
            <person name="Liao S."/>
            <person name="Thamsborg S."/>
            <person name="Xia J."/>
            <person name="Xu P."/>
            <person name="Wang S."/>
            <person name="Scheerlinck J.P."/>
            <person name="Hofmann A."/>
            <person name="Sternberg P.W."/>
            <person name="Wang J."/>
            <person name="Gasser R.B."/>
        </authorList>
    </citation>
    <scope>NUCLEOTIDE SEQUENCE [LARGE SCALE GENOMIC DNA]</scope>
    <source>
        <strain evidence="12">DCEP-RM93F</strain>
        <strain evidence="11">DCEP-RM93M</strain>
    </source>
</reference>
<dbReference type="CDD" id="cd00109">
    <property type="entry name" value="Kunitz-type"/>
    <property type="match status" value="2"/>
</dbReference>
<dbReference type="GO" id="GO:0004867">
    <property type="term" value="F:serine-type endopeptidase inhibitor activity"/>
    <property type="evidence" value="ECO:0007669"/>
    <property type="project" value="UniProtKB-KW"/>
</dbReference>
<dbReference type="InterPro" id="IPR050098">
    <property type="entry name" value="TFPI/VKTCI-like"/>
</dbReference>